<dbReference type="PROSITE" id="PS00125">
    <property type="entry name" value="SER_THR_PHOSPHATASE"/>
    <property type="match status" value="1"/>
</dbReference>
<comment type="catalytic activity">
    <reaction evidence="1">
        <text>O-phospho-L-threonyl-[protein] + H2O = L-threonyl-[protein] + phosphate</text>
        <dbReference type="Rhea" id="RHEA:47004"/>
        <dbReference type="Rhea" id="RHEA-COMP:11060"/>
        <dbReference type="Rhea" id="RHEA-COMP:11605"/>
        <dbReference type="ChEBI" id="CHEBI:15377"/>
        <dbReference type="ChEBI" id="CHEBI:30013"/>
        <dbReference type="ChEBI" id="CHEBI:43474"/>
        <dbReference type="ChEBI" id="CHEBI:61977"/>
        <dbReference type="EC" id="3.1.3.16"/>
    </reaction>
</comment>
<proteinExistence type="inferred from homology"/>
<dbReference type="InterPro" id="IPR043360">
    <property type="entry name" value="PP2B"/>
</dbReference>
<gene>
    <name evidence="4" type="ORF">CL6EHI_151180</name>
</gene>
<reference evidence="4 5" key="1">
    <citation type="submission" date="2016-05" db="EMBL/GenBank/DDBJ databases">
        <title>First whole genome sequencing of Entamoeba histolytica HM1:IMSS-clone-6.</title>
        <authorList>
            <person name="Mukherjee Avik.K."/>
            <person name="Izumyama S."/>
            <person name="Nakada-Tsukui K."/>
            <person name="Nozaki T."/>
        </authorList>
    </citation>
    <scope>NUCLEOTIDE SEQUENCE [LARGE SCALE GENOMIC DNA]</scope>
    <source>
        <strain evidence="4 5">HM1:IMSS clone 6</strain>
    </source>
</reference>
<dbReference type="VEuPathDB" id="AmoebaDB:EHI5A_031870"/>
<dbReference type="SUPFAM" id="SSF56300">
    <property type="entry name" value="Metallo-dependent phosphatases"/>
    <property type="match status" value="1"/>
</dbReference>
<dbReference type="EMBL" id="BDEQ01000001">
    <property type="protein sequence ID" value="GAT91365.1"/>
    <property type="molecule type" value="Genomic_DNA"/>
</dbReference>
<dbReference type="SMART" id="SM00156">
    <property type="entry name" value="PP2Ac"/>
    <property type="match status" value="1"/>
</dbReference>
<dbReference type="PRINTS" id="PR00114">
    <property type="entry name" value="STPHPHTASE"/>
</dbReference>
<dbReference type="Proteomes" id="UP000078387">
    <property type="component" value="Unassembled WGS sequence"/>
</dbReference>
<feature type="region of interest" description="Disordered" evidence="2">
    <location>
        <begin position="522"/>
        <end position="562"/>
    </location>
</feature>
<dbReference type="VEuPathDB" id="AmoebaDB:EHI7A_031990"/>
<protein>
    <recommendedName>
        <fullName evidence="1">Serine/threonine-protein phosphatase</fullName>
        <ecNumber evidence="1">3.1.3.16</ecNumber>
    </recommendedName>
</protein>
<organism evidence="4 5">
    <name type="scientific">Entamoeba histolytica</name>
    <dbReference type="NCBI Taxonomy" id="5759"/>
    <lineage>
        <taxon>Eukaryota</taxon>
        <taxon>Amoebozoa</taxon>
        <taxon>Evosea</taxon>
        <taxon>Archamoebae</taxon>
        <taxon>Mastigamoebida</taxon>
        <taxon>Entamoebidae</taxon>
        <taxon>Entamoeba</taxon>
    </lineage>
</organism>
<dbReference type="VEuPathDB" id="AmoebaDB:EHI_151180"/>
<accession>A0A5K1VIN4</accession>
<evidence type="ECO:0000256" key="1">
    <source>
        <dbReference type="RuleBase" id="RU004273"/>
    </source>
</evidence>
<dbReference type="EC" id="3.1.3.16" evidence="1"/>
<dbReference type="PANTHER" id="PTHR45673">
    <property type="entry name" value="SERINE/THREONINE-PROTEIN PHOSPHATASE 2B CATALYTIC SUBUNIT 1-RELATED"/>
    <property type="match status" value="1"/>
</dbReference>
<evidence type="ECO:0000313" key="4">
    <source>
        <dbReference type="EMBL" id="GAT91365.1"/>
    </source>
</evidence>
<evidence type="ECO:0000313" key="5">
    <source>
        <dbReference type="Proteomes" id="UP000078387"/>
    </source>
</evidence>
<dbReference type="InterPro" id="IPR006186">
    <property type="entry name" value="Ser/Thr-sp_prot-phosphatase"/>
</dbReference>
<dbReference type="Gene3D" id="3.60.21.10">
    <property type="match status" value="1"/>
</dbReference>
<evidence type="ECO:0000259" key="3">
    <source>
        <dbReference type="PROSITE" id="PS00125"/>
    </source>
</evidence>
<dbReference type="InterPro" id="IPR029052">
    <property type="entry name" value="Metallo-depent_PP-like"/>
</dbReference>
<dbReference type="InterPro" id="IPR004843">
    <property type="entry name" value="Calcineurin-like_PHP"/>
</dbReference>
<sequence>MQKIKLPPRPESVCSSTPCKSISQIRHLIKEGKYEISPHPPFENRLENVIMPEDRYLPMNMLFSGKNHLPNLPLFRQHLIRQGKLTQEAAIALIKQARDIFKKEANLLTVYAPVVILGDIHGQFYDMLNVMDMLGSPNKTQYLFLGDYVDRGDYSAEVLFYLLAHKICYPERVFMLRGNHETRLMCEYMTFLLECNNKYNMKIYNEFLTLFDSLPLSALIEGNINGRVLCMHGGIGPDINTLTDINNINRFMEPPGQGPLTDLLWSDPINEWDPDDPEWEGISRYEWSKITFCENTMRHTSYFYGRGALEPFLQRNNLASIVRGHQVQDDGYFEHTFLTIDRPLPLCFTIFSAPNYCDQYNNQGALLSISNSPFDIKTFLWKDHPFQLPEFQDGFSFSLPYLLEHCVRILQDLVISIKDKKQQTIEDVAADARLKQKTQQLFAKSQKIRENQEKYRAILSNSYHKNMTKFEKALQLDKQNEQFPTPEMIASKQSNHTGLLRRGASSPALLQRLQHDQSFLLDHSSKKIPVSNQPVSSSSHQQSNLSQMKRQSSKTFKPHQKK</sequence>
<dbReference type="AlphaFoldDB" id="A0A5K1VIN4"/>
<dbReference type="GO" id="GO:0097720">
    <property type="term" value="P:calcineurin-mediated signaling"/>
    <property type="evidence" value="ECO:0007669"/>
    <property type="project" value="InterPro"/>
</dbReference>
<dbReference type="VEuPathDB" id="AmoebaDB:EHI8A_175580"/>
<feature type="domain" description="Serine/threonine specific protein phosphatases" evidence="3">
    <location>
        <begin position="176"/>
        <end position="181"/>
    </location>
</feature>
<dbReference type="FunFam" id="3.60.21.10:FF:000031">
    <property type="entry name" value="Serine/threonine-protein phosphatase"/>
    <property type="match status" value="1"/>
</dbReference>
<feature type="compositionally biased region" description="Low complexity" evidence="2">
    <location>
        <begin position="529"/>
        <end position="547"/>
    </location>
</feature>
<dbReference type="VEuPathDB" id="AmoebaDB:KM1_036720"/>
<dbReference type="Pfam" id="PF00149">
    <property type="entry name" value="Metallophos"/>
    <property type="match status" value="1"/>
</dbReference>
<comment type="similarity">
    <text evidence="1">Belongs to the PPP phosphatase family.</text>
</comment>
<name>A0A5K1VIN4_ENTHI</name>
<evidence type="ECO:0000256" key="2">
    <source>
        <dbReference type="SAM" id="MobiDB-lite"/>
    </source>
</evidence>
<dbReference type="GO" id="GO:0033192">
    <property type="term" value="F:calmodulin-dependent protein phosphatase activity"/>
    <property type="evidence" value="ECO:0007669"/>
    <property type="project" value="InterPro"/>
</dbReference>
<keyword evidence="1" id="KW-0378">Hydrolase</keyword>
<comment type="caution">
    <text evidence="4">The sequence shown here is derived from an EMBL/GenBank/DDBJ whole genome shotgun (WGS) entry which is preliminary data.</text>
</comment>
<dbReference type="OMA" id="KLCYPKT"/>